<sequence length="100" mass="10412">MRGAFILCLAMLILLLAVPPCRGCSPSGNGGCRNCIVRQMKSGCPRCVPIIQCMGRCLWGGASRSNCVKKCDCGGGGGYPRLADCKKCLSQCKCSCSASA</sequence>
<evidence type="ECO:0000256" key="1">
    <source>
        <dbReference type="SAM" id="SignalP"/>
    </source>
</evidence>
<feature type="chain" id="PRO_5036450889" evidence="1">
    <location>
        <begin position="24"/>
        <end position="100"/>
    </location>
</feature>
<dbReference type="Proteomes" id="UP000298416">
    <property type="component" value="Unassembled WGS sequence"/>
</dbReference>
<evidence type="ECO:0000313" key="3">
    <source>
        <dbReference type="Proteomes" id="UP000298416"/>
    </source>
</evidence>
<evidence type="ECO:0000313" key="2">
    <source>
        <dbReference type="EMBL" id="KAG6385053.1"/>
    </source>
</evidence>
<gene>
    <name evidence="2" type="ORF">SASPL_153877</name>
</gene>
<keyword evidence="3" id="KW-1185">Reference proteome</keyword>
<comment type="caution">
    <text evidence="2">The sequence shown here is derived from an EMBL/GenBank/DDBJ whole genome shotgun (WGS) entry which is preliminary data.</text>
</comment>
<organism evidence="2">
    <name type="scientific">Salvia splendens</name>
    <name type="common">Scarlet sage</name>
    <dbReference type="NCBI Taxonomy" id="180675"/>
    <lineage>
        <taxon>Eukaryota</taxon>
        <taxon>Viridiplantae</taxon>
        <taxon>Streptophyta</taxon>
        <taxon>Embryophyta</taxon>
        <taxon>Tracheophyta</taxon>
        <taxon>Spermatophyta</taxon>
        <taxon>Magnoliopsida</taxon>
        <taxon>eudicotyledons</taxon>
        <taxon>Gunneridae</taxon>
        <taxon>Pentapetalae</taxon>
        <taxon>asterids</taxon>
        <taxon>lamiids</taxon>
        <taxon>Lamiales</taxon>
        <taxon>Lamiaceae</taxon>
        <taxon>Nepetoideae</taxon>
        <taxon>Mentheae</taxon>
        <taxon>Salviinae</taxon>
        <taxon>Salvia</taxon>
        <taxon>Salvia subgen. Calosphace</taxon>
        <taxon>core Calosphace</taxon>
    </lineage>
</organism>
<reference evidence="2" key="2">
    <citation type="submission" date="2020-08" db="EMBL/GenBank/DDBJ databases">
        <title>Plant Genome Project.</title>
        <authorList>
            <person name="Zhang R.-G."/>
        </authorList>
    </citation>
    <scope>NUCLEOTIDE SEQUENCE</scope>
    <source>
        <strain evidence="2">Huo1</strain>
        <tissue evidence="2">Leaf</tissue>
    </source>
</reference>
<accession>A0A8X8VZ46</accession>
<feature type="signal peptide" evidence="1">
    <location>
        <begin position="1"/>
        <end position="23"/>
    </location>
</feature>
<dbReference type="EMBL" id="PNBA02000022">
    <property type="protein sequence ID" value="KAG6385053.1"/>
    <property type="molecule type" value="Genomic_DNA"/>
</dbReference>
<name>A0A8X8VZ46_SALSN</name>
<protein>
    <submittedName>
        <fullName evidence="2">Uncharacterized protein</fullName>
    </submittedName>
</protein>
<dbReference type="AlphaFoldDB" id="A0A8X8VZ46"/>
<proteinExistence type="predicted"/>
<keyword evidence="1" id="KW-0732">Signal</keyword>
<reference evidence="2" key="1">
    <citation type="submission" date="2018-01" db="EMBL/GenBank/DDBJ databases">
        <authorList>
            <person name="Mao J.F."/>
        </authorList>
    </citation>
    <scope>NUCLEOTIDE SEQUENCE</scope>
    <source>
        <strain evidence="2">Huo1</strain>
        <tissue evidence="2">Leaf</tissue>
    </source>
</reference>